<evidence type="ECO:0000313" key="1">
    <source>
        <dbReference type="EMBL" id="KAH7909838.1"/>
    </source>
</evidence>
<keyword evidence="2" id="KW-1185">Reference proteome</keyword>
<reference evidence="1" key="1">
    <citation type="journal article" date="2021" name="New Phytol.">
        <title>Evolutionary innovations through gain and loss of genes in the ectomycorrhizal Boletales.</title>
        <authorList>
            <person name="Wu G."/>
            <person name="Miyauchi S."/>
            <person name="Morin E."/>
            <person name="Kuo A."/>
            <person name="Drula E."/>
            <person name="Varga T."/>
            <person name="Kohler A."/>
            <person name="Feng B."/>
            <person name="Cao Y."/>
            <person name="Lipzen A."/>
            <person name="Daum C."/>
            <person name="Hundley H."/>
            <person name="Pangilinan J."/>
            <person name="Johnson J."/>
            <person name="Barry K."/>
            <person name="LaButti K."/>
            <person name="Ng V."/>
            <person name="Ahrendt S."/>
            <person name="Min B."/>
            <person name="Choi I.G."/>
            <person name="Park H."/>
            <person name="Plett J.M."/>
            <person name="Magnuson J."/>
            <person name="Spatafora J.W."/>
            <person name="Nagy L.G."/>
            <person name="Henrissat B."/>
            <person name="Grigoriev I.V."/>
            <person name="Yang Z.L."/>
            <person name="Xu J."/>
            <person name="Martin F.M."/>
        </authorList>
    </citation>
    <scope>NUCLEOTIDE SEQUENCE</scope>
    <source>
        <strain evidence="1">ATCC 28755</strain>
    </source>
</reference>
<dbReference type="EMBL" id="MU267739">
    <property type="protein sequence ID" value="KAH7909838.1"/>
    <property type="molecule type" value="Genomic_DNA"/>
</dbReference>
<proteinExistence type="predicted"/>
<evidence type="ECO:0000313" key="2">
    <source>
        <dbReference type="Proteomes" id="UP000790377"/>
    </source>
</evidence>
<comment type="caution">
    <text evidence="1">The sequence shown here is derived from an EMBL/GenBank/DDBJ whole genome shotgun (WGS) entry which is preliminary data.</text>
</comment>
<organism evidence="1 2">
    <name type="scientific">Hygrophoropsis aurantiaca</name>
    <dbReference type="NCBI Taxonomy" id="72124"/>
    <lineage>
        <taxon>Eukaryota</taxon>
        <taxon>Fungi</taxon>
        <taxon>Dikarya</taxon>
        <taxon>Basidiomycota</taxon>
        <taxon>Agaricomycotina</taxon>
        <taxon>Agaricomycetes</taxon>
        <taxon>Agaricomycetidae</taxon>
        <taxon>Boletales</taxon>
        <taxon>Coniophorineae</taxon>
        <taxon>Hygrophoropsidaceae</taxon>
        <taxon>Hygrophoropsis</taxon>
    </lineage>
</organism>
<name>A0ACB8AAZ6_9AGAM</name>
<dbReference type="Proteomes" id="UP000790377">
    <property type="component" value="Unassembled WGS sequence"/>
</dbReference>
<gene>
    <name evidence="1" type="ORF">BJ138DRAFT_1154312</name>
</gene>
<accession>A0ACB8AAZ6</accession>
<sequence length="250" mass="28826">MATLRRLISSSASAHLVHHSLQTQQQSRLAWCLHSRISGLRYSSTKPQSFKHSSLSRHYETLGLPREATQREIEIRTVELYKAYHPDEAVDGKGSMTGLKKVKDAFYVLGNAKRRKEYDQNLALYLSLQRGRTKEEQEGIWEKREAGGFTFYRPPRGYFSMMNKIQDGRVVLPKISNHEKDWTPDAIPERSLSEVLRIFFLSLFGFMAIFTGALVLKDWLSKRLVRRRRTPQRSKDPWADRGAGPEVAST</sequence>
<protein>
    <submittedName>
        <fullName evidence="1">Uncharacterized protein</fullName>
    </submittedName>
</protein>